<reference evidence="7 8" key="2">
    <citation type="journal article" date="2015" name="Stand. Genomic Sci.">
        <title>High quality draft genomic sequence of Arenimonas donghaensis DSM 18148(T).</title>
        <authorList>
            <person name="Chen F."/>
            <person name="Wang H."/>
            <person name="Cao Y."/>
            <person name="Li X."/>
            <person name="Wang G."/>
        </authorList>
    </citation>
    <scope>NUCLEOTIDE SEQUENCE [LARGE SCALE GENOMIC DNA]</scope>
    <source>
        <strain evidence="7 8">HO3-R19</strain>
    </source>
</reference>
<reference evidence="8" key="1">
    <citation type="submission" date="2013-08" db="EMBL/GenBank/DDBJ databases">
        <title>Genome sequencing of Arenimonas donghaensis.</title>
        <authorList>
            <person name="Chen F."/>
            <person name="Wang G."/>
        </authorList>
    </citation>
    <scope>NUCLEOTIDE SEQUENCE [LARGE SCALE GENOMIC DNA]</scope>
    <source>
        <strain evidence="8">HO3-R19</strain>
    </source>
</reference>
<keyword evidence="3" id="KW-0408">Iron</keyword>
<dbReference type="GO" id="GO:0046872">
    <property type="term" value="F:metal ion binding"/>
    <property type="evidence" value="ECO:0007669"/>
    <property type="project" value="UniProtKB-KW"/>
</dbReference>
<dbReference type="CDD" id="cd03028">
    <property type="entry name" value="GRX_PICOT_like"/>
    <property type="match status" value="1"/>
</dbReference>
<dbReference type="SUPFAM" id="SSF52833">
    <property type="entry name" value="Thioredoxin-like"/>
    <property type="match status" value="1"/>
</dbReference>
<dbReference type="PANTHER" id="PTHR10293">
    <property type="entry name" value="GLUTAREDOXIN FAMILY MEMBER"/>
    <property type="match status" value="1"/>
</dbReference>
<dbReference type="OrthoDB" id="9804115at2"/>
<name>A0A087MJ29_9GAMM</name>
<gene>
    <name evidence="7" type="ORF">N788_12200</name>
</gene>
<sequence>MSLSPDTRARIEGILAANHVVLFMKGSPDVPQCGFSAKAAGILKGLAPGFGHVDVLSDPEIREGIKVFGQWPTIPQLYVGGELLGGSDIIEQMLNSGELHQMLGLAAPDRSPPAIEITPTAAEAISRALDNAEDGVVLHLSVDPRFNARFELKPASGHEVVAEAAGIRIHLDLASVPRARGLRIDWVEDARGAGLSILNPNAPPAVKPMSVQQLHDHIIAGTIDVIDVRPAQDRARAPFPHPHEVLDEDSRERLEALPKDLPLAFLCHHGNSSRQAAEYFRGLGFHDIYNVEGGIDAWSLEIDPKLPRY</sequence>
<keyword evidence="8" id="KW-1185">Reference proteome</keyword>
<dbReference type="SMART" id="SM00450">
    <property type="entry name" value="RHOD"/>
    <property type="match status" value="1"/>
</dbReference>
<dbReference type="Pfam" id="PF00462">
    <property type="entry name" value="Glutaredoxin"/>
    <property type="match status" value="1"/>
</dbReference>
<dbReference type="PROSITE" id="PS51354">
    <property type="entry name" value="GLUTAREDOXIN_2"/>
    <property type="match status" value="1"/>
</dbReference>
<dbReference type="Gene3D" id="2.60.300.12">
    <property type="entry name" value="HesB-like domain"/>
    <property type="match status" value="1"/>
</dbReference>
<dbReference type="Gene3D" id="3.40.250.10">
    <property type="entry name" value="Rhodanese-like domain"/>
    <property type="match status" value="1"/>
</dbReference>
<dbReference type="STRING" id="1121014.N788_12200"/>
<comment type="caution">
    <text evidence="7">The sequence shown here is derived from an EMBL/GenBank/DDBJ whole genome shotgun (WGS) entry which is preliminary data.</text>
</comment>
<dbReference type="Proteomes" id="UP000029085">
    <property type="component" value="Unassembled WGS sequence"/>
</dbReference>
<dbReference type="SUPFAM" id="SSF52821">
    <property type="entry name" value="Rhodanese/Cell cycle control phosphatase"/>
    <property type="match status" value="1"/>
</dbReference>
<keyword evidence="1" id="KW-0001">2Fe-2S</keyword>
<proteinExistence type="predicted"/>
<organism evidence="7 8">
    <name type="scientific">Arenimonas donghaensis DSM 18148 = HO3-R19</name>
    <dbReference type="NCBI Taxonomy" id="1121014"/>
    <lineage>
        <taxon>Bacteria</taxon>
        <taxon>Pseudomonadati</taxon>
        <taxon>Pseudomonadota</taxon>
        <taxon>Gammaproteobacteria</taxon>
        <taxon>Lysobacterales</taxon>
        <taxon>Lysobacteraceae</taxon>
        <taxon>Arenimonas</taxon>
    </lineage>
</organism>
<evidence type="ECO:0000259" key="6">
    <source>
        <dbReference type="PROSITE" id="PS50206"/>
    </source>
</evidence>
<protein>
    <recommendedName>
        <fullName evidence="6">Rhodanese domain-containing protein</fullName>
    </recommendedName>
</protein>
<dbReference type="Pfam" id="PF00581">
    <property type="entry name" value="Rhodanese"/>
    <property type="match status" value="1"/>
</dbReference>
<dbReference type="PROSITE" id="PS50206">
    <property type="entry name" value="RHODANESE_3"/>
    <property type="match status" value="1"/>
</dbReference>
<keyword evidence="4" id="KW-0411">Iron-sulfur</keyword>
<dbReference type="RefSeq" id="WP_034222463.1">
    <property type="nucleotide sequence ID" value="NZ_AVCJ01000011.1"/>
</dbReference>
<evidence type="ECO:0000256" key="2">
    <source>
        <dbReference type="ARBA" id="ARBA00022723"/>
    </source>
</evidence>
<dbReference type="AlphaFoldDB" id="A0A087MJ29"/>
<dbReference type="PATRIC" id="fig|1121014.3.peg.1192"/>
<dbReference type="PANTHER" id="PTHR10293:SF72">
    <property type="entry name" value="MONOTHIOL GLUTAREDOXIN-S14, CHLOROPLASTIC"/>
    <property type="match status" value="1"/>
</dbReference>
<dbReference type="InterPro" id="IPR033658">
    <property type="entry name" value="GRX_PICOT-like"/>
</dbReference>
<feature type="domain" description="Rhodanese" evidence="6">
    <location>
        <begin position="219"/>
        <end position="307"/>
    </location>
</feature>
<dbReference type="InterPro" id="IPR036873">
    <property type="entry name" value="Rhodanese-like_dom_sf"/>
</dbReference>
<dbReference type="InterPro" id="IPR002109">
    <property type="entry name" value="Glutaredoxin"/>
</dbReference>
<keyword evidence="5" id="KW-0676">Redox-active center</keyword>
<evidence type="ECO:0000256" key="3">
    <source>
        <dbReference type="ARBA" id="ARBA00023004"/>
    </source>
</evidence>
<dbReference type="Gene3D" id="3.40.30.10">
    <property type="entry name" value="Glutaredoxin"/>
    <property type="match status" value="1"/>
</dbReference>
<dbReference type="GO" id="GO:0051537">
    <property type="term" value="F:2 iron, 2 sulfur cluster binding"/>
    <property type="evidence" value="ECO:0007669"/>
    <property type="project" value="UniProtKB-KW"/>
</dbReference>
<evidence type="ECO:0000256" key="4">
    <source>
        <dbReference type="ARBA" id="ARBA00023014"/>
    </source>
</evidence>
<dbReference type="NCBIfam" id="TIGR00365">
    <property type="entry name" value="Grx4 family monothiol glutaredoxin"/>
    <property type="match status" value="1"/>
</dbReference>
<dbReference type="InterPro" id="IPR001763">
    <property type="entry name" value="Rhodanese-like_dom"/>
</dbReference>
<dbReference type="SUPFAM" id="SSF89360">
    <property type="entry name" value="HesB-like domain"/>
    <property type="match status" value="1"/>
</dbReference>
<dbReference type="CDD" id="cd00158">
    <property type="entry name" value="RHOD"/>
    <property type="match status" value="1"/>
</dbReference>
<dbReference type="InterPro" id="IPR036249">
    <property type="entry name" value="Thioredoxin-like_sf"/>
</dbReference>
<dbReference type="EMBL" id="AVCJ01000011">
    <property type="protein sequence ID" value="KFL36882.1"/>
    <property type="molecule type" value="Genomic_DNA"/>
</dbReference>
<dbReference type="InterPro" id="IPR004480">
    <property type="entry name" value="Monothiol_GRX-rel"/>
</dbReference>
<evidence type="ECO:0000256" key="5">
    <source>
        <dbReference type="ARBA" id="ARBA00023284"/>
    </source>
</evidence>
<accession>A0A087MJ29</accession>
<dbReference type="InterPro" id="IPR035903">
    <property type="entry name" value="HesB-like_dom_sf"/>
</dbReference>
<evidence type="ECO:0000313" key="8">
    <source>
        <dbReference type="Proteomes" id="UP000029085"/>
    </source>
</evidence>
<evidence type="ECO:0000313" key="7">
    <source>
        <dbReference type="EMBL" id="KFL36882.1"/>
    </source>
</evidence>
<evidence type="ECO:0000256" key="1">
    <source>
        <dbReference type="ARBA" id="ARBA00022714"/>
    </source>
</evidence>
<keyword evidence="2" id="KW-0479">Metal-binding</keyword>